<dbReference type="SMART" id="SM00418">
    <property type="entry name" value="HTH_ARSR"/>
    <property type="match status" value="1"/>
</dbReference>
<dbReference type="AlphaFoldDB" id="A0A7W7D9G1"/>
<dbReference type="PROSITE" id="PS50987">
    <property type="entry name" value="HTH_ARSR_2"/>
    <property type="match status" value="1"/>
</dbReference>
<dbReference type="InterPro" id="IPR011991">
    <property type="entry name" value="ArsR-like_HTH"/>
</dbReference>
<dbReference type="RefSeq" id="WP_203958922.1">
    <property type="nucleotide sequence ID" value="NZ_BOOV01000005.1"/>
</dbReference>
<dbReference type="EMBL" id="JACHND010000001">
    <property type="protein sequence ID" value="MBB4702719.1"/>
    <property type="molecule type" value="Genomic_DNA"/>
</dbReference>
<dbReference type="PANTHER" id="PTHR43428">
    <property type="entry name" value="ARSENATE REDUCTASE"/>
    <property type="match status" value="1"/>
</dbReference>
<evidence type="ECO:0000313" key="4">
    <source>
        <dbReference type="Proteomes" id="UP000542210"/>
    </source>
</evidence>
<keyword evidence="1" id="KW-0059">Arsenical resistance</keyword>
<dbReference type="InterPro" id="IPR036196">
    <property type="entry name" value="Ptyr_pPase_sf"/>
</dbReference>
<sequence length="213" mass="22643">MADPGRLAIVDHLVAGDLSPGELGRSLGLPSNLLAHHLRVLENAGLVARTRSHADRRRFYVRLIPSALDALTPGTSITAPRVVFVCTRNAARSPLAAALWTTRSGIPVTSAGTHPGPRLNPRAVRIAESHGLDLGTRGTAHVRDVIEPADLVVTVCDNANEELTPTPRRVHWSVPDPGPAGTDEIFEEVLARLGARVDRLAALTTVVADTGRT</sequence>
<comment type="caution">
    <text evidence="3">The sequence shown here is derived from an EMBL/GenBank/DDBJ whole genome shotgun (WGS) entry which is preliminary data.</text>
</comment>
<dbReference type="InterPro" id="IPR036390">
    <property type="entry name" value="WH_DNA-bd_sf"/>
</dbReference>
<dbReference type="PANTHER" id="PTHR43428:SF1">
    <property type="entry name" value="ARSENATE REDUCTASE"/>
    <property type="match status" value="1"/>
</dbReference>
<proteinExistence type="predicted"/>
<organism evidence="3 4">
    <name type="scientific">Sphaerisporangium siamense</name>
    <dbReference type="NCBI Taxonomy" id="795645"/>
    <lineage>
        <taxon>Bacteria</taxon>
        <taxon>Bacillati</taxon>
        <taxon>Actinomycetota</taxon>
        <taxon>Actinomycetes</taxon>
        <taxon>Streptosporangiales</taxon>
        <taxon>Streptosporangiaceae</taxon>
        <taxon>Sphaerisporangium</taxon>
    </lineage>
</organism>
<dbReference type="InterPro" id="IPR036388">
    <property type="entry name" value="WH-like_DNA-bd_sf"/>
</dbReference>
<dbReference type="SUPFAM" id="SSF46785">
    <property type="entry name" value="Winged helix' DNA-binding domain"/>
    <property type="match status" value="1"/>
</dbReference>
<dbReference type="GO" id="GO:0003700">
    <property type="term" value="F:DNA-binding transcription factor activity"/>
    <property type="evidence" value="ECO:0007669"/>
    <property type="project" value="InterPro"/>
</dbReference>
<dbReference type="InterPro" id="IPR023485">
    <property type="entry name" value="Ptyr_pPase"/>
</dbReference>
<protein>
    <submittedName>
        <fullName evidence="3">Protein-tyrosine-phosphatase</fullName>
    </submittedName>
</protein>
<dbReference type="CDD" id="cd00090">
    <property type="entry name" value="HTH_ARSR"/>
    <property type="match status" value="1"/>
</dbReference>
<dbReference type="Pfam" id="PF01451">
    <property type="entry name" value="LMWPc"/>
    <property type="match status" value="1"/>
</dbReference>
<dbReference type="InterPro" id="IPR001845">
    <property type="entry name" value="HTH_ArsR_DNA-bd_dom"/>
</dbReference>
<dbReference type="GO" id="GO:0046685">
    <property type="term" value="P:response to arsenic-containing substance"/>
    <property type="evidence" value="ECO:0007669"/>
    <property type="project" value="UniProtKB-KW"/>
</dbReference>
<dbReference type="SMART" id="SM00226">
    <property type="entry name" value="LMWPc"/>
    <property type="match status" value="1"/>
</dbReference>
<dbReference type="Gene3D" id="1.10.10.10">
    <property type="entry name" value="Winged helix-like DNA-binding domain superfamily/Winged helix DNA-binding domain"/>
    <property type="match status" value="1"/>
</dbReference>
<dbReference type="Pfam" id="PF12840">
    <property type="entry name" value="HTH_20"/>
    <property type="match status" value="1"/>
</dbReference>
<accession>A0A7W7D9G1</accession>
<keyword evidence="4" id="KW-1185">Reference proteome</keyword>
<gene>
    <name evidence="3" type="ORF">BJ982_004263</name>
</gene>
<feature type="domain" description="HTH arsR-type" evidence="2">
    <location>
        <begin position="1"/>
        <end position="79"/>
    </location>
</feature>
<evidence type="ECO:0000256" key="1">
    <source>
        <dbReference type="ARBA" id="ARBA00022849"/>
    </source>
</evidence>
<dbReference type="Gene3D" id="3.40.50.2300">
    <property type="match status" value="1"/>
</dbReference>
<dbReference type="SUPFAM" id="SSF52788">
    <property type="entry name" value="Phosphotyrosine protein phosphatases I"/>
    <property type="match status" value="1"/>
</dbReference>
<name>A0A7W7D9G1_9ACTN</name>
<evidence type="ECO:0000313" key="3">
    <source>
        <dbReference type="EMBL" id="MBB4702719.1"/>
    </source>
</evidence>
<evidence type="ECO:0000259" key="2">
    <source>
        <dbReference type="PROSITE" id="PS50987"/>
    </source>
</evidence>
<dbReference type="Proteomes" id="UP000542210">
    <property type="component" value="Unassembled WGS sequence"/>
</dbReference>
<reference evidence="3 4" key="1">
    <citation type="submission" date="2020-08" db="EMBL/GenBank/DDBJ databases">
        <title>Sequencing the genomes of 1000 actinobacteria strains.</title>
        <authorList>
            <person name="Klenk H.-P."/>
        </authorList>
    </citation>
    <scope>NUCLEOTIDE SEQUENCE [LARGE SCALE GENOMIC DNA]</scope>
    <source>
        <strain evidence="3 4">DSM 45784</strain>
    </source>
</reference>